<dbReference type="InterPro" id="IPR012677">
    <property type="entry name" value="Nucleotide-bd_a/b_plait_sf"/>
</dbReference>
<sequence>MENAEKIMNRGGHWPVGDGHMTNIKEELRELNVKPTTSMEMESVKKSFNNKLNGKDNNLQQLYSNDNKPRDLDQTMIYSTPKKSILNWALDTDSKNLCSPKQENRGTISAACKLEGYGSECNSLERAAGQISMDAGHGPRREKKSKDQHNIFSSSHVILLENLEKDVTPSDVLGVIRQAGVDFVKVYISPPQSFEKFTSGIVCFEDQESYQKVSAYLGNENVIIASSKGRPWVVIDTENGLSSGSYGGFTMEAK</sequence>
<dbReference type="GO" id="GO:0003676">
    <property type="term" value="F:nucleic acid binding"/>
    <property type="evidence" value="ECO:0007669"/>
    <property type="project" value="InterPro"/>
</dbReference>
<reference evidence="1 2" key="1">
    <citation type="journal article" date="2021" name="Nat. Plants">
        <title>The Taxus genome provides insights into paclitaxel biosynthesis.</title>
        <authorList>
            <person name="Xiong X."/>
            <person name="Gou J."/>
            <person name="Liao Q."/>
            <person name="Li Y."/>
            <person name="Zhou Q."/>
            <person name="Bi G."/>
            <person name="Li C."/>
            <person name="Du R."/>
            <person name="Wang X."/>
            <person name="Sun T."/>
            <person name="Guo L."/>
            <person name="Liang H."/>
            <person name="Lu P."/>
            <person name="Wu Y."/>
            <person name="Zhang Z."/>
            <person name="Ro D.K."/>
            <person name="Shang Y."/>
            <person name="Huang S."/>
            <person name="Yan J."/>
        </authorList>
    </citation>
    <scope>NUCLEOTIDE SEQUENCE [LARGE SCALE GENOMIC DNA]</scope>
    <source>
        <strain evidence="1">Ta-2019</strain>
    </source>
</reference>
<gene>
    <name evidence="1" type="ORF">KI387_003523</name>
</gene>
<dbReference type="AlphaFoldDB" id="A0AA38LQT6"/>
<dbReference type="PANTHER" id="PTHR36384:SF1">
    <property type="entry name" value="SAWADEE PROTEIN"/>
    <property type="match status" value="1"/>
</dbReference>
<evidence type="ECO:0000313" key="1">
    <source>
        <dbReference type="EMBL" id="KAH9331415.1"/>
    </source>
</evidence>
<proteinExistence type="predicted"/>
<protein>
    <submittedName>
        <fullName evidence="1">Uncharacterized protein</fullName>
    </submittedName>
</protein>
<dbReference type="SUPFAM" id="SSF54928">
    <property type="entry name" value="RNA-binding domain, RBD"/>
    <property type="match status" value="1"/>
</dbReference>
<dbReference type="Proteomes" id="UP000824469">
    <property type="component" value="Unassembled WGS sequence"/>
</dbReference>
<keyword evidence="2" id="KW-1185">Reference proteome</keyword>
<name>A0AA38LQT6_TAXCH</name>
<accession>A0AA38LQT6</accession>
<comment type="caution">
    <text evidence="1">The sequence shown here is derived from an EMBL/GenBank/DDBJ whole genome shotgun (WGS) entry which is preliminary data.</text>
</comment>
<dbReference type="EMBL" id="JAHRHJ020000001">
    <property type="protein sequence ID" value="KAH9331415.1"/>
    <property type="molecule type" value="Genomic_DNA"/>
</dbReference>
<dbReference type="PANTHER" id="PTHR36384">
    <property type="entry name" value="SAWADEE PROTEIN"/>
    <property type="match status" value="1"/>
</dbReference>
<evidence type="ECO:0000313" key="2">
    <source>
        <dbReference type="Proteomes" id="UP000824469"/>
    </source>
</evidence>
<organism evidence="1 2">
    <name type="scientific">Taxus chinensis</name>
    <name type="common">Chinese yew</name>
    <name type="synonym">Taxus wallichiana var. chinensis</name>
    <dbReference type="NCBI Taxonomy" id="29808"/>
    <lineage>
        <taxon>Eukaryota</taxon>
        <taxon>Viridiplantae</taxon>
        <taxon>Streptophyta</taxon>
        <taxon>Embryophyta</taxon>
        <taxon>Tracheophyta</taxon>
        <taxon>Spermatophyta</taxon>
        <taxon>Pinopsida</taxon>
        <taxon>Pinidae</taxon>
        <taxon>Conifers II</taxon>
        <taxon>Cupressales</taxon>
        <taxon>Taxaceae</taxon>
        <taxon>Taxus</taxon>
    </lineage>
</organism>
<dbReference type="InterPro" id="IPR035979">
    <property type="entry name" value="RBD_domain_sf"/>
</dbReference>
<dbReference type="Gene3D" id="3.30.70.330">
    <property type="match status" value="1"/>
</dbReference>
<feature type="non-terminal residue" evidence="1">
    <location>
        <position position="254"/>
    </location>
</feature>